<evidence type="ECO:0000256" key="1">
    <source>
        <dbReference type="ARBA" id="ARBA00006484"/>
    </source>
</evidence>
<evidence type="ECO:0000256" key="2">
    <source>
        <dbReference type="ARBA" id="ARBA00023002"/>
    </source>
</evidence>
<dbReference type="PRINTS" id="PR00080">
    <property type="entry name" value="SDRFAMILY"/>
</dbReference>
<comment type="caution">
    <text evidence="5">The sequence shown here is derived from an EMBL/GenBank/DDBJ whole genome shotgun (WGS) entry which is preliminary data.</text>
</comment>
<protein>
    <submittedName>
        <fullName evidence="5">SDR family NAD(P)-dependent oxidoreductase</fullName>
    </submittedName>
</protein>
<reference evidence="6" key="1">
    <citation type="journal article" date="2019" name="Int. J. Syst. Evol. Microbiol.">
        <title>The Global Catalogue of Microorganisms (GCM) 10K type strain sequencing project: providing services to taxonomists for standard genome sequencing and annotation.</title>
        <authorList>
            <consortium name="The Broad Institute Genomics Platform"/>
            <consortium name="The Broad Institute Genome Sequencing Center for Infectious Disease"/>
            <person name="Wu L."/>
            <person name="Ma J."/>
        </authorList>
    </citation>
    <scope>NUCLEOTIDE SEQUENCE [LARGE SCALE GENOMIC DNA]</scope>
    <source>
        <strain evidence="6">KCTC 42984</strain>
    </source>
</reference>
<comment type="similarity">
    <text evidence="1 3">Belongs to the short-chain dehydrogenases/reductases (SDR) family.</text>
</comment>
<evidence type="ECO:0000313" key="5">
    <source>
        <dbReference type="EMBL" id="MFC3172800.1"/>
    </source>
</evidence>
<gene>
    <name evidence="5" type="ORF">ACFOD9_00895</name>
</gene>
<dbReference type="SMART" id="SM00822">
    <property type="entry name" value="PKS_KR"/>
    <property type="match status" value="1"/>
</dbReference>
<name>A0ABV7IJD4_9SPHN</name>
<evidence type="ECO:0000313" key="6">
    <source>
        <dbReference type="Proteomes" id="UP001595604"/>
    </source>
</evidence>
<dbReference type="InterPro" id="IPR036291">
    <property type="entry name" value="NAD(P)-bd_dom_sf"/>
</dbReference>
<dbReference type="PANTHER" id="PTHR45024:SF2">
    <property type="entry name" value="SCP2 DOMAIN-CONTAINING PROTEIN"/>
    <property type="match status" value="1"/>
</dbReference>
<keyword evidence="6" id="KW-1185">Reference proteome</keyword>
<accession>A0ABV7IJD4</accession>
<dbReference type="EMBL" id="JBHRTQ010000001">
    <property type="protein sequence ID" value="MFC3172800.1"/>
    <property type="molecule type" value="Genomic_DNA"/>
</dbReference>
<dbReference type="PRINTS" id="PR00081">
    <property type="entry name" value="GDHRDH"/>
</dbReference>
<dbReference type="Gene3D" id="3.40.50.720">
    <property type="entry name" value="NAD(P)-binding Rossmann-like Domain"/>
    <property type="match status" value="1"/>
</dbReference>
<dbReference type="SUPFAM" id="SSF51735">
    <property type="entry name" value="NAD(P)-binding Rossmann-fold domains"/>
    <property type="match status" value="1"/>
</dbReference>
<dbReference type="InterPro" id="IPR020904">
    <property type="entry name" value="Sc_DH/Rdtase_CS"/>
</dbReference>
<dbReference type="Pfam" id="PF00106">
    <property type="entry name" value="adh_short"/>
    <property type="match status" value="1"/>
</dbReference>
<dbReference type="InterPro" id="IPR057326">
    <property type="entry name" value="KR_dom"/>
</dbReference>
<keyword evidence="2" id="KW-0560">Oxidoreductase</keyword>
<dbReference type="InterPro" id="IPR002347">
    <property type="entry name" value="SDR_fam"/>
</dbReference>
<dbReference type="Proteomes" id="UP001595604">
    <property type="component" value="Unassembled WGS sequence"/>
</dbReference>
<dbReference type="PANTHER" id="PTHR45024">
    <property type="entry name" value="DEHYDROGENASES, SHORT CHAIN"/>
    <property type="match status" value="1"/>
</dbReference>
<evidence type="ECO:0000259" key="4">
    <source>
        <dbReference type="SMART" id="SM00822"/>
    </source>
</evidence>
<dbReference type="RefSeq" id="WP_379508197.1">
    <property type="nucleotide sequence ID" value="NZ_JBHRTQ010000001.1"/>
</dbReference>
<evidence type="ECO:0000256" key="3">
    <source>
        <dbReference type="RuleBase" id="RU000363"/>
    </source>
</evidence>
<proteinExistence type="inferred from homology"/>
<sequence>MAESDKPVAIVTGAARGIGRSHALALAQAGYAVVVNDLGGEGNGTGADLTPAEEVVAEIKAMGGTAIVDGSDVSNWEAAGGIVRKAIDTFGRLDALVNNAGVLRDRMLANMTEADWDIALNVNLKGSAAMMHHAAAWWRDRSKETGAPVNAAVVNTTSGSSMYYTPGQTNYSAAKAGVTALTIIASRELARYGVRVNAIAPIAATRLTAGVMPAGGEERLNPAKVSPLVVYLLSPEATVTGRAFHVGADGFFVYDTPRPLAGRKAEGGDWTTADIARVMPAVLEGLPEPATSAATLGFMNTVPVEQLG</sequence>
<dbReference type="InterPro" id="IPR051687">
    <property type="entry name" value="Peroxisomal_Beta-Oxidation"/>
</dbReference>
<organism evidence="5 6">
    <name type="scientific">Novosphingobium bradum</name>
    <dbReference type="NCBI Taxonomy" id="1737444"/>
    <lineage>
        <taxon>Bacteria</taxon>
        <taxon>Pseudomonadati</taxon>
        <taxon>Pseudomonadota</taxon>
        <taxon>Alphaproteobacteria</taxon>
        <taxon>Sphingomonadales</taxon>
        <taxon>Sphingomonadaceae</taxon>
        <taxon>Novosphingobium</taxon>
    </lineage>
</organism>
<dbReference type="PROSITE" id="PS00061">
    <property type="entry name" value="ADH_SHORT"/>
    <property type="match status" value="1"/>
</dbReference>
<feature type="domain" description="Ketoreductase" evidence="4">
    <location>
        <begin position="7"/>
        <end position="205"/>
    </location>
</feature>